<evidence type="ECO:0000313" key="3">
    <source>
        <dbReference type="Proteomes" id="UP000268623"/>
    </source>
</evidence>
<keyword evidence="1" id="KW-0812">Transmembrane</keyword>
<evidence type="ECO:0000256" key="1">
    <source>
        <dbReference type="SAM" id="Phobius"/>
    </source>
</evidence>
<gene>
    <name evidence="2" type="ORF">D1O30_18945</name>
</gene>
<accession>A0A3M9XTL8</accession>
<keyword evidence="1" id="KW-0472">Membrane</keyword>
<dbReference type="AlphaFoldDB" id="A0A3M9XTL8"/>
<comment type="caution">
    <text evidence="2">The sequence shown here is derived from an EMBL/GenBank/DDBJ whole genome shotgun (WGS) entry which is preliminary data.</text>
</comment>
<sequence length="175" mass="18340">MLVFLIILFAVLFMLFGVLAYGAINDGLRYLFTGISVVCFIWILILGLRLALQSDAPAPAQASIEAPKIPTVEPIKAAAVPPKAPPVAVPATLPQLAEKGTSFHLEAGQSSPIFRIPNGKKAHVSIYGGALTVYSGGVVKLTCDRRGFTISGTGDGNQFVACDTAVDVVIDDVAD</sequence>
<dbReference type="Proteomes" id="UP000268623">
    <property type="component" value="Unassembled WGS sequence"/>
</dbReference>
<name>A0A3M9XTL8_9HYPH</name>
<dbReference type="RefSeq" id="WP_123177232.1">
    <property type="nucleotide sequence ID" value="NZ_QWDD01000001.1"/>
</dbReference>
<keyword evidence="3" id="KW-1185">Reference proteome</keyword>
<dbReference type="EMBL" id="QWDD01000001">
    <property type="protein sequence ID" value="RNJ51361.1"/>
    <property type="molecule type" value="Genomic_DNA"/>
</dbReference>
<keyword evidence="1" id="KW-1133">Transmembrane helix</keyword>
<protein>
    <submittedName>
        <fullName evidence="2">Uncharacterized protein</fullName>
    </submittedName>
</protein>
<evidence type="ECO:0000313" key="2">
    <source>
        <dbReference type="EMBL" id="RNJ51361.1"/>
    </source>
</evidence>
<reference evidence="2 3" key="1">
    <citation type="submission" date="2018-08" db="EMBL/GenBank/DDBJ databases">
        <title>Genome sequence of Methylocystis hirsuta CSC1, a methanotroph able to accumulate PHAs.</title>
        <authorList>
            <person name="Bordel S."/>
            <person name="Rodriguez E."/>
            <person name="Gancedo J."/>
            <person name="Munoz R."/>
        </authorList>
    </citation>
    <scope>NUCLEOTIDE SEQUENCE [LARGE SCALE GENOMIC DNA]</scope>
    <source>
        <strain evidence="2 3">CSC1</strain>
    </source>
</reference>
<feature type="transmembrane region" description="Helical" evidence="1">
    <location>
        <begin position="30"/>
        <end position="52"/>
    </location>
</feature>
<proteinExistence type="predicted"/>
<organism evidence="2 3">
    <name type="scientific">Methylocystis hirsuta</name>
    <dbReference type="NCBI Taxonomy" id="369798"/>
    <lineage>
        <taxon>Bacteria</taxon>
        <taxon>Pseudomonadati</taxon>
        <taxon>Pseudomonadota</taxon>
        <taxon>Alphaproteobacteria</taxon>
        <taxon>Hyphomicrobiales</taxon>
        <taxon>Methylocystaceae</taxon>
        <taxon>Methylocystis</taxon>
    </lineage>
</organism>